<dbReference type="EMBL" id="CAJQZP010000191">
    <property type="protein sequence ID" value="CAG4944419.1"/>
    <property type="molecule type" value="Genomic_DNA"/>
</dbReference>
<feature type="region of interest" description="Disordered" evidence="1">
    <location>
        <begin position="1"/>
        <end position="106"/>
    </location>
</feature>
<accession>A0A8S3W6T7</accession>
<keyword evidence="3" id="KW-1185">Reference proteome</keyword>
<feature type="compositionally biased region" description="Polar residues" evidence="1">
    <location>
        <begin position="87"/>
        <end position="106"/>
    </location>
</feature>
<name>A0A8S3W6T7_PARAO</name>
<feature type="compositionally biased region" description="Basic and acidic residues" evidence="1">
    <location>
        <begin position="12"/>
        <end position="21"/>
    </location>
</feature>
<evidence type="ECO:0000256" key="1">
    <source>
        <dbReference type="SAM" id="MobiDB-lite"/>
    </source>
</evidence>
<evidence type="ECO:0000313" key="3">
    <source>
        <dbReference type="Proteomes" id="UP000691718"/>
    </source>
</evidence>
<feature type="compositionally biased region" description="Polar residues" evidence="1">
    <location>
        <begin position="58"/>
        <end position="67"/>
    </location>
</feature>
<protein>
    <submittedName>
        <fullName evidence="2">(apollo) hypothetical protein</fullName>
    </submittedName>
</protein>
<comment type="caution">
    <text evidence="2">The sequence shown here is derived from an EMBL/GenBank/DDBJ whole genome shotgun (WGS) entry which is preliminary data.</text>
</comment>
<dbReference type="OrthoDB" id="7505035at2759"/>
<reference evidence="2" key="1">
    <citation type="submission" date="2021-04" db="EMBL/GenBank/DDBJ databases">
        <authorList>
            <person name="Tunstrom K."/>
        </authorList>
    </citation>
    <scope>NUCLEOTIDE SEQUENCE</scope>
</reference>
<gene>
    <name evidence="2" type="ORF">PAPOLLO_LOCUS2853</name>
</gene>
<proteinExistence type="predicted"/>
<organism evidence="2 3">
    <name type="scientific">Parnassius apollo</name>
    <name type="common">Apollo butterfly</name>
    <name type="synonym">Papilio apollo</name>
    <dbReference type="NCBI Taxonomy" id="110799"/>
    <lineage>
        <taxon>Eukaryota</taxon>
        <taxon>Metazoa</taxon>
        <taxon>Ecdysozoa</taxon>
        <taxon>Arthropoda</taxon>
        <taxon>Hexapoda</taxon>
        <taxon>Insecta</taxon>
        <taxon>Pterygota</taxon>
        <taxon>Neoptera</taxon>
        <taxon>Endopterygota</taxon>
        <taxon>Lepidoptera</taxon>
        <taxon>Glossata</taxon>
        <taxon>Ditrysia</taxon>
        <taxon>Papilionoidea</taxon>
        <taxon>Papilionidae</taxon>
        <taxon>Parnassiinae</taxon>
        <taxon>Parnassini</taxon>
        <taxon>Parnassius</taxon>
        <taxon>Parnassius</taxon>
    </lineage>
</organism>
<evidence type="ECO:0000313" key="2">
    <source>
        <dbReference type="EMBL" id="CAG4944419.1"/>
    </source>
</evidence>
<dbReference type="Proteomes" id="UP000691718">
    <property type="component" value="Unassembled WGS sequence"/>
</dbReference>
<feature type="compositionally biased region" description="Acidic residues" evidence="1">
    <location>
        <begin position="22"/>
        <end position="55"/>
    </location>
</feature>
<feature type="compositionally biased region" description="Polar residues" evidence="1">
    <location>
        <begin position="1"/>
        <end position="11"/>
    </location>
</feature>
<sequence>MTSSRPSNTRNYTDEELARYLDDEDSDGDVESAGSETEDQLEIEQLEQTDEEDMPTEVISSNVSNPDSSIISEETSTTQKSTAQESNNSSLRSNMIPFSQSFTREK</sequence>
<dbReference type="AlphaFoldDB" id="A0A8S3W6T7"/>
<feature type="compositionally biased region" description="Low complexity" evidence="1">
    <location>
        <begin position="68"/>
        <end position="86"/>
    </location>
</feature>